<feature type="compositionally biased region" description="Low complexity" evidence="3">
    <location>
        <begin position="198"/>
        <end position="213"/>
    </location>
</feature>
<dbReference type="PANTHER" id="PTHR16435:SF5">
    <property type="entry name" value="SPERMATOGENESIS ASSOCIATED 6-LIKE PROTEIN"/>
    <property type="match status" value="1"/>
</dbReference>
<evidence type="ECO:0000313" key="6">
    <source>
        <dbReference type="Proteomes" id="UP001178508"/>
    </source>
</evidence>
<feature type="region of interest" description="Disordered" evidence="3">
    <location>
        <begin position="285"/>
        <end position="309"/>
    </location>
</feature>
<accession>A0AAV1HKE3</accession>
<feature type="compositionally biased region" description="Low complexity" evidence="3">
    <location>
        <begin position="259"/>
        <end position="271"/>
    </location>
</feature>
<organism evidence="5 6">
    <name type="scientific">Xyrichtys novacula</name>
    <name type="common">Pearly razorfish</name>
    <name type="synonym">Hemipteronotus novacula</name>
    <dbReference type="NCBI Taxonomy" id="13765"/>
    <lineage>
        <taxon>Eukaryota</taxon>
        <taxon>Metazoa</taxon>
        <taxon>Chordata</taxon>
        <taxon>Craniata</taxon>
        <taxon>Vertebrata</taxon>
        <taxon>Euteleostomi</taxon>
        <taxon>Actinopterygii</taxon>
        <taxon>Neopterygii</taxon>
        <taxon>Teleostei</taxon>
        <taxon>Neoteleostei</taxon>
        <taxon>Acanthomorphata</taxon>
        <taxon>Eupercaria</taxon>
        <taxon>Labriformes</taxon>
        <taxon>Labridae</taxon>
        <taxon>Xyrichtys</taxon>
    </lineage>
</organism>
<proteinExistence type="inferred from homology"/>
<evidence type="ECO:0000256" key="2">
    <source>
        <dbReference type="ARBA" id="ARBA00022553"/>
    </source>
</evidence>
<sequence>MSWKALKVVVELKFRAVSCPGVHLAYKDDIYLSIQVMGQYRQSECLPAVFPLLFYEKMSFEKIYRQAVDPADITAMLETETIRIDLVQLTPPSGDTLAFIEEDAARFLFPGPKLVPSYSGVDREVLMIRAPHFPGIAPRLEFSSKVTIIQCPTDAKINFYPNELLRPVIKRGRKPSSRHRTSSPQRRKTVRMNGETLSGSRSQSHIHRSQSLSPRRAEHSQRLAWLSLDSTTPRDQDTSSPSEPLMASWPGAGRSAAFTSSSSPLTPSSSTVRFSGRRSFLSDDLLRGSSADGAGSSKTPDHNRGQHASDLWRSYREQARNSRAWEEVHERVRGLLTTPKAVRRLVYGATHSEVDEVLARRSISPGPP</sequence>
<gene>
    <name evidence="5" type="ORF">XNOV1_A035087</name>
</gene>
<reference evidence="5" key="1">
    <citation type="submission" date="2023-08" db="EMBL/GenBank/DDBJ databases">
        <authorList>
            <person name="Alioto T."/>
            <person name="Alioto T."/>
            <person name="Gomez Garrido J."/>
        </authorList>
    </citation>
    <scope>NUCLEOTIDE SEQUENCE</scope>
</reference>
<dbReference type="InterPro" id="IPR032732">
    <property type="entry name" value="SPATA6_N"/>
</dbReference>
<evidence type="ECO:0000313" key="5">
    <source>
        <dbReference type="EMBL" id="CAJ1086540.1"/>
    </source>
</evidence>
<dbReference type="InterPro" id="IPR042769">
    <property type="entry name" value="SPATA6_fam"/>
</dbReference>
<evidence type="ECO:0000256" key="1">
    <source>
        <dbReference type="ARBA" id="ARBA00006215"/>
    </source>
</evidence>
<protein>
    <submittedName>
        <fullName evidence="5">Spermatogenesis associated 6-like protein</fullName>
    </submittedName>
</protein>
<dbReference type="GO" id="GO:0007283">
    <property type="term" value="P:spermatogenesis"/>
    <property type="evidence" value="ECO:0007669"/>
    <property type="project" value="InterPro"/>
</dbReference>
<dbReference type="Pfam" id="PF14909">
    <property type="entry name" value="SPATA6"/>
    <property type="match status" value="1"/>
</dbReference>
<feature type="domain" description="Spermatogenesis-associated protein 6 N-terminal" evidence="4">
    <location>
        <begin position="10"/>
        <end position="148"/>
    </location>
</feature>
<dbReference type="PANTHER" id="PTHR16435">
    <property type="entry name" value="SPERMATOGENESIS-ASSOCIATED PROTEIN 6 SPATA6"/>
    <property type="match status" value="1"/>
</dbReference>
<keyword evidence="6" id="KW-1185">Reference proteome</keyword>
<dbReference type="AlphaFoldDB" id="A0AAV1HKE3"/>
<evidence type="ECO:0000259" key="4">
    <source>
        <dbReference type="Pfam" id="PF14909"/>
    </source>
</evidence>
<dbReference type="EMBL" id="OY660886">
    <property type="protein sequence ID" value="CAJ1086540.1"/>
    <property type="molecule type" value="Genomic_DNA"/>
</dbReference>
<dbReference type="GO" id="GO:0120212">
    <property type="term" value="C:sperm head-tail coupling apparatus"/>
    <property type="evidence" value="ECO:0007669"/>
    <property type="project" value="InterPro"/>
</dbReference>
<dbReference type="Proteomes" id="UP001178508">
    <property type="component" value="Chromosome 23"/>
</dbReference>
<evidence type="ECO:0000256" key="3">
    <source>
        <dbReference type="SAM" id="MobiDB-lite"/>
    </source>
</evidence>
<dbReference type="GO" id="GO:0032027">
    <property type="term" value="F:myosin light chain binding"/>
    <property type="evidence" value="ECO:0007669"/>
    <property type="project" value="InterPro"/>
</dbReference>
<comment type="similarity">
    <text evidence="1">Belongs to the SPATA6 family.</text>
</comment>
<feature type="compositionally biased region" description="Basic residues" evidence="3">
    <location>
        <begin position="169"/>
        <end position="190"/>
    </location>
</feature>
<name>A0AAV1HKE3_XYRNO</name>
<feature type="region of interest" description="Disordered" evidence="3">
    <location>
        <begin position="169"/>
        <end position="273"/>
    </location>
</feature>
<keyword evidence="2" id="KW-0597">Phosphoprotein</keyword>